<dbReference type="Gene3D" id="3.30.70.1380">
    <property type="entry name" value="Transcriptional regulatory protein pf0864 domain like"/>
    <property type="match status" value="1"/>
</dbReference>
<dbReference type="OrthoDB" id="10691at2157"/>
<evidence type="ECO:0000256" key="1">
    <source>
        <dbReference type="ARBA" id="ARBA00022596"/>
    </source>
</evidence>
<accession>H1Z448</accession>
<dbReference type="GO" id="GO:0016829">
    <property type="term" value="F:lyase activity"/>
    <property type="evidence" value="ECO:0007669"/>
    <property type="project" value="UniProtKB-UniRule"/>
</dbReference>
<dbReference type="PANTHER" id="PTHR36566">
    <property type="entry name" value="NICKEL INSERTION PROTEIN-RELATED"/>
    <property type="match status" value="1"/>
</dbReference>
<dbReference type="NCBIfam" id="TIGR00299">
    <property type="entry name" value="nickel pincer cofactor biosynthesis protein LarC"/>
    <property type="match status" value="1"/>
</dbReference>
<dbReference type="AlphaFoldDB" id="H1Z448"/>
<keyword evidence="2" id="KW-0456">Lyase</keyword>
<dbReference type="HOGENOM" id="CLU_028523_2_1_2"/>
<dbReference type="InParanoid" id="H1Z448"/>
<evidence type="ECO:0000313" key="4">
    <source>
        <dbReference type="Proteomes" id="UP000005741"/>
    </source>
</evidence>
<dbReference type="PANTHER" id="PTHR36566:SF1">
    <property type="entry name" value="PYRIDINIUM-3,5-BISTHIOCARBOXYLIC ACID MONONUCLEOTIDE NICKEL INSERTION PROTEIN"/>
    <property type="match status" value="1"/>
</dbReference>
<dbReference type="Gene3D" id="3.10.20.300">
    <property type="entry name" value="mk0293 like domain"/>
    <property type="match status" value="1"/>
</dbReference>
<comment type="similarity">
    <text evidence="2">Belongs to the LarC family.</text>
</comment>
<dbReference type="EMBL" id="CM001436">
    <property type="protein sequence ID" value="EHQ35727.1"/>
    <property type="molecule type" value="Genomic_DNA"/>
</dbReference>
<dbReference type="Pfam" id="PF01969">
    <property type="entry name" value="Ni_insertion"/>
    <property type="match status" value="1"/>
</dbReference>
<evidence type="ECO:0000256" key="2">
    <source>
        <dbReference type="HAMAP-Rule" id="MF_01074"/>
    </source>
</evidence>
<gene>
    <name evidence="3" type="ORF">Metlim_1626</name>
</gene>
<sequence length="399" mass="43755">MLTIVFDPFHGAAGDMIISSLLDLGADEEEVMTAMESVVTRPSLKRVNRCGISALYINTHAEKISRTPEEVYSIVKTASAPKNAITMALSVFRRIAEAEEKIHGHCPHFHEVGADDAIADVIGACTAFLSVNPDLVFVMPVRTGTGFVRSAHGIIPVPAPATMEIMCRGKLRYLHSDEKCELLTPTGAALLSEFSSYAGTDHPPEGRILSTGYGAGTADTEDIPNVLRLYTVESEQNEENVVDILETNVDDTTGENIAYLIRKLMNSGARDVSAIPAIMKKGRPGHLLKVICSPKDSEKFVGILCDELGTLGIRHFKSVHRTAIKRMFEKIELNSGENKYSVTIKAGIKENRIISLKPEYDDIKIIAENTGIPLQEVRRIATEKGYQTLKQRFSSTELN</sequence>
<proteinExistence type="inferred from homology"/>
<organism evidence="3 4">
    <name type="scientific">Methanoplanus limicola DSM 2279</name>
    <dbReference type="NCBI Taxonomy" id="937775"/>
    <lineage>
        <taxon>Archaea</taxon>
        <taxon>Methanobacteriati</taxon>
        <taxon>Methanobacteriota</taxon>
        <taxon>Stenosarchaea group</taxon>
        <taxon>Methanomicrobia</taxon>
        <taxon>Methanomicrobiales</taxon>
        <taxon>Methanomicrobiaceae</taxon>
        <taxon>Methanoplanus</taxon>
    </lineage>
</organism>
<keyword evidence="1 2" id="KW-0533">Nickel</keyword>
<dbReference type="PATRIC" id="fig|937775.9.peg.1831"/>
<reference evidence="3 4" key="1">
    <citation type="submission" date="2011-10" db="EMBL/GenBank/DDBJ databases">
        <title>The Improved High-Quality Draft genome of Methanoplanus limicola DSM 2279.</title>
        <authorList>
            <consortium name="US DOE Joint Genome Institute (JGI-PGF)"/>
            <person name="Lucas S."/>
            <person name="Copeland A."/>
            <person name="Lapidus A."/>
            <person name="Glavina del Rio T."/>
            <person name="Dalin E."/>
            <person name="Tice H."/>
            <person name="Bruce D."/>
            <person name="Goodwin L."/>
            <person name="Pitluck S."/>
            <person name="Peters L."/>
            <person name="Mikhailova N."/>
            <person name="Lu M."/>
            <person name="Kyrpides N."/>
            <person name="Mavromatis K."/>
            <person name="Ivanova N."/>
            <person name="Markowitz V."/>
            <person name="Cheng J.-F."/>
            <person name="Hugenholtz P."/>
            <person name="Woyke T."/>
            <person name="Wu D."/>
            <person name="Wirth R."/>
            <person name="Brambilla E.-M."/>
            <person name="Klenk H.-P."/>
            <person name="Eisen J.A."/>
        </authorList>
    </citation>
    <scope>NUCLEOTIDE SEQUENCE [LARGE SCALE GENOMIC DNA]</scope>
    <source>
        <strain evidence="3 4">DSM 2279</strain>
    </source>
</reference>
<dbReference type="HAMAP" id="MF_01074">
    <property type="entry name" value="LarC"/>
    <property type="match status" value="1"/>
</dbReference>
<dbReference type="STRING" id="937775.Metlim_1626"/>
<evidence type="ECO:0000313" key="3">
    <source>
        <dbReference type="EMBL" id="EHQ35727.1"/>
    </source>
</evidence>
<name>H1Z448_9EURY</name>
<dbReference type="InterPro" id="IPR002822">
    <property type="entry name" value="Ni_insertion"/>
</dbReference>
<protein>
    <recommendedName>
        <fullName evidence="2">Putative nickel insertion protein</fullName>
    </recommendedName>
</protein>
<dbReference type="RefSeq" id="WP_004077514.1">
    <property type="nucleotide sequence ID" value="NZ_CM001436.1"/>
</dbReference>
<dbReference type="Proteomes" id="UP000005741">
    <property type="component" value="Chromosome"/>
</dbReference>
<dbReference type="GO" id="GO:0016151">
    <property type="term" value="F:nickel cation binding"/>
    <property type="evidence" value="ECO:0007669"/>
    <property type="project" value="UniProtKB-UniRule"/>
</dbReference>
<keyword evidence="4" id="KW-1185">Reference proteome</keyword>